<dbReference type="EMBL" id="CP002961">
    <property type="protein sequence ID" value="AFK02046.1"/>
    <property type="molecule type" value="Genomic_DNA"/>
</dbReference>
<protein>
    <submittedName>
        <fullName evidence="4">GCN5-related N-acetyltransferase</fullName>
    </submittedName>
</protein>
<keyword evidence="1" id="KW-0808">Transferase</keyword>
<name>A0ABM5MY66_EMTOG</name>
<evidence type="ECO:0000313" key="4">
    <source>
        <dbReference type="EMBL" id="AFK02046.1"/>
    </source>
</evidence>
<evidence type="ECO:0000313" key="5">
    <source>
        <dbReference type="Proteomes" id="UP000002875"/>
    </source>
</evidence>
<keyword evidence="5" id="KW-1185">Reference proteome</keyword>
<accession>A0ABM5MY66</accession>
<dbReference type="Pfam" id="PF13673">
    <property type="entry name" value="Acetyltransf_10"/>
    <property type="match status" value="1"/>
</dbReference>
<dbReference type="InterPro" id="IPR016181">
    <property type="entry name" value="Acyl_CoA_acyltransferase"/>
</dbReference>
<evidence type="ECO:0000256" key="2">
    <source>
        <dbReference type="ARBA" id="ARBA00023315"/>
    </source>
</evidence>
<gene>
    <name evidence="4" type="ordered locus">Emtol_0895</name>
</gene>
<evidence type="ECO:0000256" key="1">
    <source>
        <dbReference type="ARBA" id="ARBA00022679"/>
    </source>
</evidence>
<dbReference type="CDD" id="cd04301">
    <property type="entry name" value="NAT_SF"/>
    <property type="match status" value="1"/>
</dbReference>
<dbReference type="PROSITE" id="PS51186">
    <property type="entry name" value="GNAT"/>
    <property type="match status" value="1"/>
</dbReference>
<sequence>MDFQLKKYTDNYRQELIKVWESSVRATHHFLSEEDILFYKSLVEGINFNEFDVYCSFTATDELIAFMGVAENKLEMLFLNPNYIGKGLGKQLTLFAINELKVNEVEVNEDNENAIKFYKKIGFKIFDRTPLDGCGKPYPILKMRL</sequence>
<feature type="domain" description="N-acetyltransferase" evidence="3">
    <location>
        <begin position="10"/>
        <end position="145"/>
    </location>
</feature>
<reference evidence="4 5" key="1">
    <citation type="submission" date="2011-07" db="EMBL/GenBank/DDBJ databases">
        <title>The complete genome of chromosome of Emticicia oligotrophica DSM 17448.</title>
        <authorList>
            <consortium name="US DOE Joint Genome Institute (JGI-PGF)"/>
            <person name="Lucas S."/>
            <person name="Han J."/>
            <person name="Lapidus A."/>
            <person name="Bruce D."/>
            <person name="Goodwin L."/>
            <person name="Pitluck S."/>
            <person name="Peters L."/>
            <person name="Kyrpides N."/>
            <person name="Mavromatis K."/>
            <person name="Ivanova N."/>
            <person name="Ovchinnikova G."/>
            <person name="Teshima H."/>
            <person name="Detter J.C."/>
            <person name="Tapia R."/>
            <person name="Han C."/>
            <person name="Land M."/>
            <person name="Hauser L."/>
            <person name="Markowitz V."/>
            <person name="Cheng J.-F."/>
            <person name="Hugenholtz P."/>
            <person name="Woyke T."/>
            <person name="Wu D."/>
            <person name="Tindall B."/>
            <person name="Pomrenke H."/>
            <person name="Brambilla E."/>
            <person name="Klenk H.-P."/>
            <person name="Eisen J.A."/>
        </authorList>
    </citation>
    <scope>NUCLEOTIDE SEQUENCE [LARGE SCALE GENOMIC DNA]</scope>
    <source>
        <strain evidence="4 5">DSM 17448</strain>
    </source>
</reference>
<organism evidence="4 5">
    <name type="scientific">Emticicia oligotrophica (strain DSM 17448 / CIP 109782 / MTCC 6937 / GPTSA100-15)</name>
    <dbReference type="NCBI Taxonomy" id="929562"/>
    <lineage>
        <taxon>Bacteria</taxon>
        <taxon>Pseudomonadati</taxon>
        <taxon>Bacteroidota</taxon>
        <taxon>Cytophagia</taxon>
        <taxon>Cytophagales</taxon>
        <taxon>Leadbetterellaceae</taxon>
        <taxon>Emticicia</taxon>
    </lineage>
</organism>
<dbReference type="RefSeq" id="WP_015027746.1">
    <property type="nucleotide sequence ID" value="NC_018748.1"/>
</dbReference>
<dbReference type="InterPro" id="IPR000182">
    <property type="entry name" value="GNAT_dom"/>
</dbReference>
<dbReference type="PANTHER" id="PTHR43800:SF1">
    <property type="entry name" value="PEPTIDYL-LYSINE N-ACETYLTRANSFERASE YJAB"/>
    <property type="match status" value="1"/>
</dbReference>
<proteinExistence type="predicted"/>
<dbReference type="SUPFAM" id="SSF55729">
    <property type="entry name" value="Acyl-CoA N-acyltransferases (Nat)"/>
    <property type="match status" value="1"/>
</dbReference>
<dbReference type="Gene3D" id="3.40.630.30">
    <property type="match status" value="1"/>
</dbReference>
<evidence type="ECO:0000259" key="3">
    <source>
        <dbReference type="PROSITE" id="PS51186"/>
    </source>
</evidence>
<dbReference type="PANTHER" id="PTHR43800">
    <property type="entry name" value="PEPTIDYL-LYSINE N-ACETYLTRANSFERASE YJAB"/>
    <property type="match status" value="1"/>
</dbReference>
<keyword evidence="2" id="KW-0012">Acyltransferase</keyword>
<dbReference type="Proteomes" id="UP000002875">
    <property type="component" value="Chromosome"/>
</dbReference>